<sequence>MPANRKTRKPYIARSKRKDITSFLFEGNAPLDNSTRTAILTAVHAAALSISRGENVKSAWHTVVNALNIAQILCEEAGNGKVGLEVVYAAQNAMIDAAERFHATGRLVFGAGGLPAMNSGIDLFEQLIETVTKLQYTRAAGESVRRNESGKVVMVRNSGGTKRFELRAA</sequence>
<dbReference type="STRING" id="326475.AWB66_01500"/>
<protein>
    <submittedName>
        <fullName evidence="1">Uncharacterized protein</fullName>
    </submittedName>
</protein>
<gene>
    <name evidence="1" type="ORF">AWB66_01500</name>
</gene>
<comment type="caution">
    <text evidence="1">The sequence shown here is derived from an EMBL/GenBank/DDBJ whole genome shotgun (WGS) entry which is preliminary data.</text>
</comment>
<dbReference type="EMBL" id="FCNZ02000004">
    <property type="protein sequence ID" value="SAL25969.1"/>
    <property type="molecule type" value="Genomic_DNA"/>
</dbReference>
<dbReference type="Proteomes" id="UP000054717">
    <property type="component" value="Unassembled WGS sequence"/>
</dbReference>
<reference evidence="1" key="1">
    <citation type="submission" date="2016-01" db="EMBL/GenBank/DDBJ databases">
        <authorList>
            <person name="Peeters Charlotte."/>
        </authorList>
    </citation>
    <scope>NUCLEOTIDE SEQUENCE</scope>
    <source>
        <strain evidence="1">LMG 22936</strain>
    </source>
</reference>
<dbReference type="AlphaFoldDB" id="A0A158G2W7"/>
<evidence type="ECO:0000313" key="2">
    <source>
        <dbReference type="Proteomes" id="UP000054717"/>
    </source>
</evidence>
<keyword evidence="2" id="KW-1185">Reference proteome</keyword>
<organism evidence="1 2">
    <name type="scientific">Caballeronia telluris</name>
    <dbReference type="NCBI Taxonomy" id="326475"/>
    <lineage>
        <taxon>Bacteria</taxon>
        <taxon>Pseudomonadati</taxon>
        <taxon>Pseudomonadota</taxon>
        <taxon>Betaproteobacteria</taxon>
        <taxon>Burkholderiales</taxon>
        <taxon>Burkholderiaceae</taxon>
        <taxon>Caballeronia</taxon>
    </lineage>
</organism>
<accession>A0A158G2W7</accession>
<evidence type="ECO:0000313" key="1">
    <source>
        <dbReference type="EMBL" id="SAL25969.1"/>
    </source>
</evidence>
<name>A0A158G2W7_9BURK</name>
<proteinExistence type="predicted"/>